<organism evidence="15 16">
    <name type="scientific">Litorivicinus lipolyticus</name>
    <dbReference type="NCBI Taxonomy" id="418701"/>
    <lineage>
        <taxon>Bacteria</taxon>
        <taxon>Pseudomonadati</taxon>
        <taxon>Pseudomonadota</taxon>
        <taxon>Gammaproteobacteria</taxon>
        <taxon>Oceanospirillales</taxon>
        <taxon>Litorivicinaceae</taxon>
        <taxon>Litorivicinus</taxon>
    </lineage>
</organism>
<keyword evidence="8 11" id="KW-0030">Aminoacyl-tRNA synthetase</keyword>
<dbReference type="GO" id="GO:0005524">
    <property type="term" value="F:ATP binding"/>
    <property type="evidence" value="ECO:0007669"/>
    <property type="project" value="UniProtKB-KW"/>
</dbReference>
<feature type="domain" description="Glutamyl/glutaminyl-tRNA synthetase class Ib catalytic" evidence="12">
    <location>
        <begin position="25"/>
        <end position="333"/>
    </location>
</feature>
<dbReference type="InterPro" id="IPR001412">
    <property type="entry name" value="aa-tRNA-synth_I_CS"/>
</dbReference>
<evidence type="ECO:0000256" key="7">
    <source>
        <dbReference type="ARBA" id="ARBA00022917"/>
    </source>
</evidence>
<protein>
    <recommendedName>
        <fullName evidence="2 10">Glutamine--tRNA ligase</fullName>
        <ecNumber evidence="2 10">6.1.1.18</ecNumber>
    </recommendedName>
</protein>
<keyword evidence="16" id="KW-1185">Reference proteome</keyword>
<evidence type="ECO:0000256" key="5">
    <source>
        <dbReference type="ARBA" id="ARBA00022741"/>
    </source>
</evidence>
<feature type="domain" description="Glutamyl/glutaminyl-tRNA synthetase class Ib anti-codon binding" evidence="13">
    <location>
        <begin position="336"/>
        <end position="436"/>
    </location>
</feature>
<dbReference type="Gene3D" id="2.40.240.10">
    <property type="entry name" value="Ribosomal Protein L25, Chain P"/>
    <property type="match status" value="2"/>
</dbReference>
<dbReference type="KEGG" id="llp:GH975_11650"/>
<dbReference type="NCBIfam" id="TIGR00440">
    <property type="entry name" value="glnS"/>
    <property type="match status" value="1"/>
</dbReference>
<evidence type="ECO:0000259" key="12">
    <source>
        <dbReference type="Pfam" id="PF00749"/>
    </source>
</evidence>
<dbReference type="AlphaFoldDB" id="A0A5Q2QFQ3"/>
<proteinExistence type="inferred from homology"/>
<dbReference type="Pfam" id="PF00749">
    <property type="entry name" value="tRNA-synt_1c"/>
    <property type="match status" value="1"/>
</dbReference>
<evidence type="ECO:0000256" key="3">
    <source>
        <dbReference type="ARBA" id="ARBA00022490"/>
    </source>
</evidence>
<dbReference type="EMBL" id="CP045871">
    <property type="protein sequence ID" value="QGG81182.1"/>
    <property type="molecule type" value="Genomic_DNA"/>
</dbReference>
<dbReference type="Pfam" id="PF20974">
    <property type="entry name" value="tRNA-synt_1c_C2"/>
    <property type="match status" value="1"/>
</dbReference>
<dbReference type="RefSeq" id="WP_153714685.1">
    <property type="nucleotide sequence ID" value="NZ_CP045871.1"/>
</dbReference>
<evidence type="ECO:0000256" key="11">
    <source>
        <dbReference type="RuleBase" id="RU363037"/>
    </source>
</evidence>
<dbReference type="GO" id="GO:0005829">
    <property type="term" value="C:cytosol"/>
    <property type="evidence" value="ECO:0007669"/>
    <property type="project" value="TreeGrafter"/>
</dbReference>
<evidence type="ECO:0000256" key="2">
    <source>
        <dbReference type="ARBA" id="ARBA00012836"/>
    </source>
</evidence>
<reference evidence="15 16" key="1">
    <citation type="submission" date="2019-11" db="EMBL/GenBank/DDBJ databases">
        <authorList>
            <person name="Khan S.A."/>
            <person name="Jeon C.O."/>
            <person name="Chun B.H."/>
        </authorList>
    </citation>
    <scope>NUCLEOTIDE SEQUENCE [LARGE SCALE GENOMIC DNA]</scope>
    <source>
        <strain evidence="15 16">IMCC 1097</strain>
    </source>
</reference>
<keyword evidence="3" id="KW-0963">Cytoplasm</keyword>
<dbReference type="GO" id="GO:0004819">
    <property type="term" value="F:glutamine-tRNA ligase activity"/>
    <property type="evidence" value="ECO:0007669"/>
    <property type="project" value="UniProtKB-UniRule"/>
</dbReference>
<keyword evidence="6 11" id="KW-0067">ATP-binding</keyword>
<dbReference type="SUPFAM" id="SSF52374">
    <property type="entry name" value="Nucleotidylyl transferase"/>
    <property type="match status" value="1"/>
</dbReference>
<dbReference type="Gene3D" id="3.40.50.620">
    <property type="entry name" value="HUPs"/>
    <property type="match status" value="1"/>
</dbReference>
<dbReference type="InterPro" id="IPR004514">
    <property type="entry name" value="Gln-tRNA-synth"/>
</dbReference>
<evidence type="ECO:0000256" key="6">
    <source>
        <dbReference type="ARBA" id="ARBA00022840"/>
    </source>
</evidence>
<accession>A0A5Q2QFQ3</accession>
<dbReference type="GO" id="GO:0006425">
    <property type="term" value="P:glutaminyl-tRNA aminoacylation"/>
    <property type="evidence" value="ECO:0007669"/>
    <property type="project" value="UniProtKB-UniRule"/>
</dbReference>
<comment type="catalytic activity">
    <reaction evidence="9">
        <text>tRNA(Gln) + L-glutamine + ATP = L-glutaminyl-tRNA(Gln) + AMP + diphosphate</text>
        <dbReference type="Rhea" id="RHEA:20121"/>
        <dbReference type="Rhea" id="RHEA-COMP:9662"/>
        <dbReference type="Rhea" id="RHEA-COMP:9681"/>
        <dbReference type="ChEBI" id="CHEBI:30616"/>
        <dbReference type="ChEBI" id="CHEBI:33019"/>
        <dbReference type="ChEBI" id="CHEBI:58359"/>
        <dbReference type="ChEBI" id="CHEBI:78442"/>
        <dbReference type="ChEBI" id="CHEBI:78521"/>
        <dbReference type="ChEBI" id="CHEBI:456215"/>
        <dbReference type="EC" id="6.1.1.18"/>
    </reaction>
</comment>
<evidence type="ECO:0000256" key="9">
    <source>
        <dbReference type="ARBA" id="ARBA00048270"/>
    </source>
</evidence>
<dbReference type="InterPro" id="IPR014729">
    <property type="entry name" value="Rossmann-like_a/b/a_fold"/>
</dbReference>
<dbReference type="Proteomes" id="UP000388235">
    <property type="component" value="Chromosome"/>
</dbReference>
<evidence type="ECO:0000256" key="1">
    <source>
        <dbReference type="ARBA" id="ARBA00005594"/>
    </source>
</evidence>
<dbReference type="InterPro" id="IPR000924">
    <property type="entry name" value="Glu/Gln-tRNA-synth"/>
</dbReference>
<dbReference type="FunFam" id="3.40.50.620:FF:000037">
    <property type="entry name" value="Glutamine--tRNA ligase cytoplasmic"/>
    <property type="match status" value="1"/>
</dbReference>
<dbReference type="InterPro" id="IPR020058">
    <property type="entry name" value="Glu/Gln-tRNA-synth_Ib_cat-dom"/>
</dbReference>
<dbReference type="InterPro" id="IPR011035">
    <property type="entry name" value="Ribosomal_bL25/Gln-tRNA_synth"/>
</dbReference>
<dbReference type="PROSITE" id="PS00178">
    <property type="entry name" value="AA_TRNA_LIGASE_I"/>
    <property type="match status" value="1"/>
</dbReference>
<evidence type="ECO:0000256" key="10">
    <source>
        <dbReference type="NCBIfam" id="TIGR00440"/>
    </source>
</evidence>
<dbReference type="InterPro" id="IPR050132">
    <property type="entry name" value="Gln/Glu-tRNA_Ligase"/>
</dbReference>
<dbReference type="NCBIfam" id="NF011291">
    <property type="entry name" value="PRK14703.1"/>
    <property type="match status" value="1"/>
</dbReference>
<dbReference type="SUPFAM" id="SSF50715">
    <property type="entry name" value="Ribosomal protein L25-like"/>
    <property type="match status" value="1"/>
</dbReference>
<dbReference type="OrthoDB" id="9801560at2"/>
<keyword evidence="7 11" id="KW-0648">Protein biosynthesis</keyword>
<evidence type="ECO:0000256" key="8">
    <source>
        <dbReference type="ARBA" id="ARBA00023146"/>
    </source>
</evidence>
<comment type="similarity">
    <text evidence="1 11">Belongs to the class-I aminoacyl-tRNA synthetase family.</text>
</comment>
<dbReference type="PANTHER" id="PTHR43097">
    <property type="entry name" value="GLUTAMINE-TRNA LIGASE"/>
    <property type="match status" value="1"/>
</dbReference>
<gene>
    <name evidence="15" type="ORF">GH975_11650</name>
</gene>
<keyword evidence="5 11" id="KW-0547">Nucleotide-binding</keyword>
<dbReference type="Pfam" id="PF03950">
    <property type="entry name" value="tRNA-synt_1c_C"/>
    <property type="match status" value="1"/>
</dbReference>
<evidence type="ECO:0000313" key="15">
    <source>
        <dbReference type="EMBL" id="QGG81182.1"/>
    </source>
</evidence>
<dbReference type="InterPro" id="IPR020059">
    <property type="entry name" value="Glu/Gln-tRNA-synth_Ib_codon-bd"/>
</dbReference>
<dbReference type="InterPro" id="IPR020056">
    <property type="entry name" value="Rbsml_bL25/Gln-tRNA_synth_N"/>
</dbReference>
<evidence type="ECO:0000256" key="4">
    <source>
        <dbReference type="ARBA" id="ARBA00022598"/>
    </source>
</evidence>
<name>A0A5Q2QFQ3_9GAMM</name>
<sequence>MSDTPQHFIADIIADDLANQKHASVLTRFPPEPNGYLHIGHAKSICLNFGVAEQFGGRTNLRFDDTNPEKEDQEYIDAIREDVRWLGFEPVSECYASDYFDQLYAWAQDLIARDLAYVDELGAEQMRQYRGTLTEPGKPSPWRDRAAEESLVLFEEMKQGQHAEGSYIVRAKIDMAHPNINMRDPALYRIRRAHHARTGNTWNIYPTYDFAHGQSDALESITHSLCTLEFEDHRPLYEWFLAQLPVPSQPRQIEFSRLQLENTLTSKRKLLSLVTEGHVSGWDDPRMPTIRGLRRRGYTPESLRDFCQRIGVTKKANTIEMSLLETCLRSDLENRARRGFAVQDPLKVTITNWPAGEVLDIDAPWHQRVPELGSRTLRFDGTLYIDRADFEEIPPPKYFRLKPEGSVRLKYGFIVDFESMVKDADGHITELKVTYDPATRSGQDESGRKVKGTIQWAPSDAVASDLRLYDRLFTETNPKGEDLAAELNPDSLSIKHGLVEPALAAVPVGEIVQFERVAYFRKDENSAEKPVFNRAVTLKDGWAKVQKKG</sequence>
<evidence type="ECO:0000259" key="13">
    <source>
        <dbReference type="Pfam" id="PF03950"/>
    </source>
</evidence>
<dbReference type="PANTHER" id="PTHR43097:SF5">
    <property type="entry name" value="GLUTAMATE--TRNA LIGASE"/>
    <property type="match status" value="1"/>
</dbReference>
<feature type="domain" description="tRNA synthetases class I (E and Q) anti-codon binding" evidence="14">
    <location>
        <begin position="453"/>
        <end position="523"/>
    </location>
</feature>
<evidence type="ECO:0000259" key="14">
    <source>
        <dbReference type="Pfam" id="PF20974"/>
    </source>
</evidence>
<dbReference type="InterPro" id="IPR049437">
    <property type="entry name" value="tRNA-synt_1c_C2"/>
</dbReference>
<dbReference type="EC" id="6.1.1.18" evidence="2 10"/>
<keyword evidence="4 11" id="KW-0436">Ligase</keyword>
<evidence type="ECO:0000313" key="16">
    <source>
        <dbReference type="Proteomes" id="UP000388235"/>
    </source>
</evidence>
<dbReference type="PRINTS" id="PR00987">
    <property type="entry name" value="TRNASYNTHGLU"/>
</dbReference>